<keyword evidence="3" id="KW-1185">Reference proteome</keyword>
<dbReference type="RefSeq" id="WP_212684206.1">
    <property type="nucleotide sequence ID" value="NZ_JAGSPM010000005.1"/>
</dbReference>
<dbReference type="InterPro" id="IPR036709">
    <property type="entry name" value="Autotransporte_beta_dom_sf"/>
</dbReference>
<sequence>MQTIELMSLMFLLVYWRVKQRIRAHHVLLQVMLILMGTSSLVQAQTTLNSGATVNLSMAQGQAFSGNFAGTGTQDNVYTVVGALPPGISSSTIPKPPPATSNHELVISGTPSATGTYTVTVNVSATFFSAPIAYTTTIVITVTPPSVPAPVATDSTHTVSKNSTGNNLIPTISGDFSSISIASAPSHGTAVVRGSSIVYTPNTSYLGSDSLRYQAIGPGGSSALVTMSISVTEATPVIETSSVQVTANSTTALITPTISGGASAIDIATPPSRGVATVEGLAIRYVPEPGFYGVDRVAIRAIGPGGTSAPVMITINVEALAPVLSPASFEVVANSSANLIIPKTVGIATAININTPANHGTTIIRGTDILYTPNAGYVGDDTVTASATGPGGVSNAVSLAIVVRPITGASNNITVQANSANNVLPVLSLSGAVGLNLTTPATQGTAVVQGLALNYTPKPNFVGSDSVTYAVVGANGSFASATIQISVVAAAPVFKDASLTVETGRSASIDLASLISGPMFNGVSIRLNSSPTHGVASISGTVLTYSSTAGYVGLDSLQLTATAIGGTSNPAQLLITVVPRPDPSKDPGVIAMFAANTAAVRHFEQTQIEHFNGRMLSLASQSANGKNTAGQNNVTECGPISYWVSGLNSAGRYRMMNGLKYSTFGLSAGGDRCFAGGQTHIGFGLGYARDHSESERDLSFMKASANTAASYLTTQLFPSMRFSFMIGVNQIQDRFARFDVHDKALAYGEWKGTQMISSGALSSDVSFGKVLLIPYLRLDLTKLKLDPFSESGGGAYLLHYHKQTMQSQRSTLGFNSEIKLATSWGELIPRFKLELQRDFARRDSLKINYVDMPDAVYLVPNNDLDRRVVLVSLGADMIWKNGIMAIFNFSHTNANEKNKSNRFNLRFSYQY</sequence>
<dbReference type="SMART" id="SM00869">
    <property type="entry name" value="Autotransporter"/>
    <property type="match status" value="1"/>
</dbReference>
<dbReference type="SUPFAM" id="SSF103515">
    <property type="entry name" value="Autotransporter"/>
    <property type="match status" value="1"/>
</dbReference>
<evidence type="ECO:0000259" key="1">
    <source>
        <dbReference type="PROSITE" id="PS51208"/>
    </source>
</evidence>
<proteinExistence type="predicted"/>
<dbReference type="Gene3D" id="2.60.40.2810">
    <property type="match status" value="2"/>
</dbReference>
<organism evidence="2 3">
    <name type="scientific">Undibacterium baiyunense</name>
    <dbReference type="NCBI Taxonomy" id="2828731"/>
    <lineage>
        <taxon>Bacteria</taxon>
        <taxon>Pseudomonadati</taxon>
        <taxon>Pseudomonadota</taxon>
        <taxon>Betaproteobacteria</taxon>
        <taxon>Burkholderiales</taxon>
        <taxon>Oxalobacteraceae</taxon>
        <taxon>Undibacterium</taxon>
    </lineage>
</organism>
<dbReference type="InterPro" id="IPR013783">
    <property type="entry name" value="Ig-like_fold"/>
</dbReference>
<accession>A0A941DHC5</accession>
<feature type="domain" description="Autotransporter" evidence="1">
    <location>
        <begin position="635"/>
        <end position="911"/>
    </location>
</feature>
<dbReference type="PROSITE" id="PS51208">
    <property type="entry name" value="AUTOTRANSPORTER"/>
    <property type="match status" value="1"/>
</dbReference>
<dbReference type="Gene3D" id="2.40.128.130">
    <property type="entry name" value="Autotransporter beta-domain"/>
    <property type="match status" value="1"/>
</dbReference>
<dbReference type="EMBL" id="JAGSPM010000005">
    <property type="protein sequence ID" value="MBR7746912.1"/>
    <property type="molecule type" value="Genomic_DNA"/>
</dbReference>
<dbReference type="Pfam" id="PF03797">
    <property type="entry name" value="Autotransporter"/>
    <property type="match status" value="1"/>
</dbReference>
<gene>
    <name evidence="2" type="ORF">KDM92_09990</name>
</gene>
<dbReference type="Gene3D" id="2.60.40.3440">
    <property type="match status" value="2"/>
</dbReference>
<comment type="caution">
    <text evidence="2">The sequence shown here is derived from an EMBL/GenBank/DDBJ whole genome shotgun (WGS) entry which is preliminary data.</text>
</comment>
<dbReference type="InterPro" id="IPR005546">
    <property type="entry name" value="Autotransporte_beta"/>
</dbReference>
<evidence type="ECO:0000313" key="2">
    <source>
        <dbReference type="EMBL" id="MBR7746912.1"/>
    </source>
</evidence>
<dbReference type="Proteomes" id="UP000680158">
    <property type="component" value="Unassembled WGS sequence"/>
</dbReference>
<dbReference type="Pfam" id="PF17963">
    <property type="entry name" value="Big_9"/>
    <property type="match status" value="3"/>
</dbReference>
<reference evidence="2 3" key="1">
    <citation type="submission" date="2021-04" db="EMBL/GenBank/DDBJ databases">
        <title>novel species isolated from subtropical streams in China.</title>
        <authorList>
            <person name="Lu H."/>
        </authorList>
    </citation>
    <scope>NUCLEOTIDE SEQUENCE [LARGE SCALE GENOMIC DNA]</scope>
    <source>
        <strain evidence="2 3">BYS107W</strain>
    </source>
</reference>
<dbReference type="AlphaFoldDB" id="A0A941DHC5"/>
<name>A0A941DHC5_9BURK</name>
<dbReference type="Gene3D" id="2.60.40.10">
    <property type="entry name" value="Immunoglobulins"/>
    <property type="match status" value="1"/>
</dbReference>
<protein>
    <submittedName>
        <fullName evidence="2">Autotransporter domain-containing protein</fullName>
    </submittedName>
</protein>
<evidence type="ECO:0000313" key="3">
    <source>
        <dbReference type="Proteomes" id="UP000680158"/>
    </source>
</evidence>